<evidence type="ECO:0000256" key="14">
    <source>
        <dbReference type="ARBA" id="ARBA00023172"/>
    </source>
</evidence>
<keyword evidence="12" id="KW-0779">Telomere</keyword>
<dbReference type="PANTHER" id="PTHR12604">
    <property type="entry name" value="KU AUTOANTIGEN DNA HELICASE"/>
    <property type="match status" value="1"/>
</dbReference>
<name>A0AAD9I7D1_9PEZI</name>
<dbReference type="Gene3D" id="1.10.720.30">
    <property type="entry name" value="SAP domain"/>
    <property type="match status" value="1"/>
</dbReference>
<keyword evidence="24" id="KW-1185">Reference proteome</keyword>
<keyword evidence="9" id="KW-0378">Hydrolase</keyword>
<dbReference type="InterPro" id="IPR002035">
    <property type="entry name" value="VWF_A"/>
</dbReference>
<dbReference type="GO" id="GO:0000723">
    <property type="term" value="P:telomere maintenance"/>
    <property type="evidence" value="ECO:0007669"/>
    <property type="project" value="InterPro"/>
</dbReference>
<feature type="domain" description="SAP" evidence="22">
    <location>
        <begin position="611"/>
        <end position="645"/>
    </location>
</feature>
<keyword evidence="14" id="KW-0233">DNA recombination</keyword>
<evidence type="ECO:0000256" key="15">
    <source>
        <dbReference type="ARBA" id="ARBA00023204"/>
    </source>
</evidence>
<dbReference type="Pfam" id="PF02735">
    <property type="entry name" value="Ku"/>
    <property type="match status" value="1"/>
</dbReference>
<dbReference type="Gene3D" id="3.40.50.410">
    <property type="entry name" value="von Willebrand factor, type A domain"/>
    <property type="match status" value="1"/>
</dbReference>
<keyword evidence="16" id="KW-0539">Nucleus</keyword>
<evidence type="ECO:0000256" key="3">
    <source>
        <dbReference type="ARBA" id="ARBA00005240"/>
    </source>
</evidence>
<dbReference type="CDD" id="cd01458">
    <property type="entry name" value="vWA_ku"/>
    <property type="match status" value="1"/>
</dbReference>
<reference evidence="23" key="1">
    <citation type="journal article" date="2023" name="Mol. Plant Microbe Interact.">
        <title>Elucidating the Obligate Nature and Biological Capacity of an Invasive Fungal Corn Pathogen.</title>
        <authorList>
            <person name="MacCready J.S."/>
            <person name="Roggenkamp E.M."/>
            <person name="Gdanetz K."/>
            <person name="Chilvers M.I."/>
        </authorList>
    </citation>
    <scope>NUCLEOTIDE SEQUENCE</scope>
    <source>
        <strain evidence="23">PM02</strain>
    </source>
</reference>
<dbReference type="Pfam" id="PF02037">
    <property type="entry name" value="SAP"/>
    <property type="match status" value="1"/>
</dbReference>
<evidence type="ECO:0000256" key="17">
    <source>
        <dbReference type="ARBA" id="ARBA00024890"/>
    </source>
</evidence>
<accession>A0AAD9I7D1</accession>
<dbReference type="Gene3D" id="4.10.970.10">
    <property type="entry name" value="Ku70, bridge and pillars"/>
    <property type="match status" value="1"/>
</dbReference>
<dbReference type="GO" id="GO:0003690">
    <property type="term" value="F:double-stranded DNA binding"/>
    <property type="evidence" value="ECO:0007669"/>
    <property type="project" value="TreeGrafter"/>
</dbReference>
<evidence type="ECO:0000256" key="7">
    <source>
        <dbReference type="ARBA" id="ARBA00022741"/>
    </source>
</evidence>
<dbReference type="InterPro" id="IPR006164">
    <property type="entry name" value="DNA_bd_Ku70/Ku80"/>
</dbReference>
<dbReference type="SUPFAM" id="SSF53300">
    <property type="entry name" value="vWA-like"/>
    <property type="match status" value="1"/>
</dbReference>
<proteinExistence type="inferred from homology"/>
<dbReference type="EMBL" id="JAQQPM010000006">
    <property type="protein sequence ID" value="KAK2072343.1"/>
    <property type="molecule type" value="Genomic_DNA"/>
</dbReference>
<dbReference type="EC" id="3.6.4.12" evidence="4"/>
<feature type="region of interest" description="Disordered" evidence="20">
    <location>
        <begin position="570"/>
        <end position="594"/>
    </location>
</feature>
<evidence type="ECO:0000256" key="1">
    <source>
        <dbReference type="ARBA" id="ARBA00004123"/>
    </source>
</evidence>
<dbReference type="PIRSF" id="PIRSF003033">
    <property type="entry name" value="Ku70"/>
    <property type="match status" value="1"/>
</dbReference>
<dbReference type="GO" id="GO:0043564">
    <property type="term" value="C:Ku70:Ku80 complex"/>
    <property type="evidence" value="ECO:0007669"/>
    <property type="project" value="InterPro"/>
</dbReference>
<dbReference type="FunFam" id="2.40.290.10:FF:000001">
    <property type="entry name" value="X-ray repair cross complementing 6"/>
    <property type="match status" value="1"/>
</dbReference>
<keyword evidence="10" id="KW-0347">Helicase</keyword>
<dbReference type="GO" id="GO:0006310">
    <property type="term" value="P:DNA recombination"/>
    <property type="evidence" value="ECO:0007669"/>
    <property type="project" value="UniProtKB-KW"/>
</dbReference>
<dbReference type="GO" id="GO:0003684">
    <property type="term" value="F:damaged DNA binding"/>
    <property type="evidence" value="ECO:0007669"/>
    <property type="project" value="InterPro"/>
</dbReference>
<feature type="region of interest" description="Disordered" evidence="20">
    <location>
        <begin position="1"/>
        <end position="25"/>
    </location>
</feature>
<comment type="caution">
    <text evidence="23">The sequence shown here is derived from an EMBL/GenBank/DDBJ whole genome shotgun (WGS) entry which is preliminary data.</text>
</comment>
<dbReference type="NCBIfam" id="TIGR00578">
    <property type="entry name" value="ku70"/>
    <property type="match status" value="1"/>
</dbReference>
<dbReference type="InterPro" id="IPR036465">
    <property type="entry name" value="vWFA_dom_sf"/>
</dbReference>
<comment type="catalytic activity">
    <reaction evidence="19">
        <text>ATP + H2O = ADP + phosphate + H(+)</text>
        <dbReference type="Rhea" id="RHEA:13065"/>
        <dbReference type="ChEBI" id="CHEBI:15377"/>
        <dbReference type="ChEBI" id="CHEBI:15378"/>
        <dbReference type="ChEBI" id="CHEBI:30616"/>
        <dbReference type="ChEBI" id="CHEBI:43474"/>
        <dbReference type="ChEBI" id="CHEBI:456216"/>
        <dbReference type="EC" id="3.6.4.12"/>
    </reaction>
</comment>
<dbReference type="GO" id="GO:0016787">
    <property type="term" value="F:hydrolase activity"/>
    <property type="evidence" value="ECO:0007669"/>
    <property type="project" value="UniProtKB-KW"/>
</dbReference>
<evidence type="ECO:0000256" key="13">
    <source>
        <dbReference type="ARBA" id="ARBA00023125"/>
    </source>
</evidence>
<dbReference type="Gene3D" id="1.10.1600.10">
    <property type="match status" value="1"/>
</dbReference>
<dbReference type="InterPro" id="IPR036361">
    <property type="entry name" value="SAP_dom_sf"/>
</dbReference>
<keyword evidence="7" id="KW-0547">Nucleotide-binding</keyword>
<dbReference type="InterPro" id="IPR016194">
    <property type="entry name" value="SPOC-like_C_dom_sf"/>
</dbReference>
<evidence type="ECO:0000256" key="12">
    <source>
        <dbReference type="ARBA" id="ARBA00022895"/>
    </source>
</evidence>
<dbReference type="GO" id="GO:0000781">
    <property type="term" value="C:chromosome, telomeric region"/>
    <property type="evidence" value="ECO:0007669"/>
    <property type="project" value="UniProtKB-SubCell"/>
</dbReference>
<evidence type="ECO:0000256" key="5">
    <source>
        <dbReference type="ARBA" id="ARBA00021796"/>
    </source>
</evidence>
<gene>
    <name evidence="23" type="ORF">P8C59_006702</name>
</gene>
<keyword evidence="6" id="KW-0158">Chromosome</keyword>
<dbReference type="SUPFAM" id="SSF100939">
    <property type="entry name" value="SPOC domain-like"/>
    <property type="match status" value="1"/>
</dbReference>
<evidence type="ECO:0000313" key="23">
    <source>
        <dbReference type="EMBL" id="KAK2072343.1"/>
    </source>
</evidence>
<dbReference type="GO" id="GO:0042162">
    <property type="term" value="F:telomeric DNA binding"/>
    <property type="evidence" value="ECO:0007669"/>
    <property type="project" value="InterPro"/>
</dbReference>
<dbReference type="InterPro" id="IPR005161">
    <property type="entry name" value="Ku_N"/>
</dbReference>
<evidence type="ECO:0000256" key="4">
    <source>
        <dbReference type="ARBA" id="ARBA00012551"/>
    </source>
</evidence>
<dbReference type="FunFam" id="3.40.50.410:FF:000071">
    <property type="entry name" value="ATP-dependent DNA helicase II subunit 1"/>
    <property type="match status" value="1"/>
</dbReference>
<comment type="similarity">
    <text evidence="3">Belongs to the ku70 family.</text>
</comment>
<dbReference type="Pfam" id="PF03731">
    <property type="entry name" value="Ku_N"/>
    <property type="match status" value="1"/>
</dbReference>
<keyword evidence="11" id="KW-0067">ATP-binding</keyword>
<evidence type="ECO:0000256" key="6">
    <source>
        <dbReference type="ARBA" id="ARBA00022454"/>
    </source>
</evidence>
<dbReference type="InterPro" id="IPR003034">
    <property type="entry name" value="SAP_dom"/>
</dbReference>
<dbReference type="AlphaFoldDB" id="A0AAD9I7D1"/>
<dbReference type="PROSITE" id="PS50800">
    <property type="entry name" value="SAP"/>
    <property type="match status" value="1"/>
</dbReference>
<dbReference type="InterPro" id="IPR047087">
    <property type="entry name" value="KU70_core_dom"/>
</dbReference>
<evidence type="ECO:0000256" key="2">
    <source>
        <dbReference type="ARBA" id="ARBA00004574"/>
    </source>
</evidence>
<feature type="compositionally biased region" description="Acidic residues" evidence="20">
    <location>
        <begin position="12"/>
        <end position="24"/>
    </location>
</feature>
<dbReference type="PROSITE" id="PS50234">
    <property type="entry name" value="VWFA"/>
    <property type="match status" value="1"/>
</dbReference>
<comment type="subcellular location">
    <subcellularLocation>
        <location evidence="2">Chromosome</location>
        <location evidence="2">Telomere</location>
    </subcellularLocation>
    <subcellularLocation>
        <location evidence="1">Nucleus</location>
    </subcellularLocation>
</comment>
<evidence type="ECO:0000259" key="21">
    <source>
        <dbReference type="PROSITE" id="PS50234"/>
    </source>
</evidence>
<evidence type="ECO:0000313" key="24">
    <source>
        <dbReference type="Proteomes" id="UP001217918"/>
    </source>
</evidence>
<keyword evidence="15" id="KW-0234">DNA repair</keyword>
<evidence type="ECO:0000256" key="10">
    <source>
        <dbReference type="ARBA" id="ARBA00022806"/>
    </source>
</evidence>
<evidence type="ECO:0000259" key="22">
    <source>
        <dbReference type="PROSITE" id="PS50800"/>
    </source>
</evidence>
<dbReference type="SMART" id="SM00513">
    <property type="entry name" value="SAP"/>
    <property type="match status" value="1"/>
</dbReference>
<dbReference type="GO" id="GO:0003678">
    <property type="term" value="F:DNA helicase activity"/>
    <property type="evidence" value="ECO:0007669"/>
    <property type="project" value="UniProtKB-EC"/>
</dbReference>
<dbReference type="Pfam" id="PF03730">
    <property type="entry name" value="Ku_C"/>
    <property type="match status" value="1"/>
</dbReference>
<sequence length="650" mass="72384">MADDRNRVKRDDEEEQEEEVDETAYDSQKDAVIFAIDVSKSMMTRPSGSGKTGDTDSALIAALKCACQIMQQRIISQPRDLIGILLFGTEKTKHKDDDEAGRRGGVYPHCYLLTDLDRPAAQDIKALKRLVEEGEDPDGILEPSEGGVSMGSLLHCALQLFTTNAPTFGSRRLFIITDNDAPHNGNKEEKAVAAVRAKDLFDLDARIELFPISHDGGDFDLSKFYDDITYKSEDTEAGVAEFHTSKSGDGLTLLKSLISNINSKQTPKRSYFSTCPFEIAPGLTISIKGYLPLHRQEHARSCWVYEDGERALLAEVETQKTQRSTGRAVAQEKVRKAYKFGNEYVLFDPGEIKELKKFGSPVLRIIGFKPKAMIPMWATVKKSTFIYPSEEHFVGSTRVFSALWSKLLRDDKVGIAWHIARQNSPPVMVALIPSEQHVDVGTGTIFPPQGLWAHPLPFADDLRNLQADKLPECTTDLLDAMRTVVDKLLLPKARYNPAKYANPSLQYHYKILQALALEEEVPEDLQHHLIEDVTVPKYKVIDKRVGEDLAALKEQIAAAADQLRDVRAMKREGDEADDRPAKRPRAGAASKRGGDLMSMTQLKAALARDTIKTMTIPELKAILSGKGLALSGKKADLVERLEQWVAENQR</sequence>
<dbReference type="SUPFAM" id="SSF68906">
    <property type="entry name" value="SAP domain"/>
    <property type="match status" value="1"/>
</dbReference>
<dbReference type="GO" id="GO:0006303">
    <property type="term" value="P:double-strand break repair via nonhomologous end joining"/>
    <property type="evidence" value="ECO:0007669"/>
    <property type="project" value="InterPro"/>
</dbReference>
<dbReference type="Gene3D" id="2.40.290.10">
    <property type="match status" value="1"/>
</dbReference>
<dbReference type="InterPro" id="IPR005160">
    <property type="entry name" value="Ku_C"/>
</dbReference>
<dbReference type="InterPro" id="IPR006165">
    <property type="entry name" value="Ku70"/>
</dbReference>
<evidence type="ECO:0000256" key="11">
    <source>
        <dbReference type="ARBA" id="ARBA00022840"/>
    </source>
</evidence>
<keyword evidence="8" id="KW-0227">DNA damage</keyword>
<dbReference type="SMART" id="SM00559">
    <property type="entry name" value="Ku78"/>
    <property type="match status" value="1"/>
</dbReference>
<dbReference type="CDD" id="cd00788">
    <property type="entry name" value="KU70"/>
    <property type="match status" value="1"/>
</dbReference>
<feature type="compositionally biased region" description="Basic and acidic residues" evidence="20">
    <location>
        <begin position="570"/>
        <end position="581"/>
    </location>
</feature>
<evidence type="ECO:0000256" key="18">
    <source>
        <dbReference type="ARBA" id="ARBA00031811"/>
    </source>
</evidence>
<organism evidence="23 24">
    <name type="scientific">Phyllachora maydis</name>
    <dbReference type="NCBI Taxonomy" id="1825666"/>
    <lineage>
        <taxon>Eukaryota</taxon>
        <taxon>Fungi</taxon>
        <taxon>Dikarya</taxon>
        <taxon>Ascomycota</taxon>
        <taxon>Pezizomycotina</taxon>
        <taxon>Sordariomycetes</taxon>
        <taxon>Sordariomycetidae</taxon>
        <taxon>Phyllachorales</taxon>
        <taxon>Phyllachoraceae</taxon>
        <taxon>Phyllachora</taxon>
    </lineage>
</organism>
<feature type="domain" description="VWFA" evidence="21">
    <location>
        <begin position="31"/>
        <end position="261"/>
    </location>
</feature>
<dbReference type="Proteomes" id="UP001217918">
    <property type="component" value="Unassembled WGS sequence"/>
</dbReference>
<comment type="function">
    <text evidence="17">Single-stranded DNA-dependent ATP-dependent helicase. Involved in non-homologous end joining (NHEJ) DNA double strand break repair. DNA-binding is sequence-independent but has a high affinity to nicks in double-stranded DNA and to the ends of duplex DNA. Binds to naturally occurring chromosomal ends, and therefore provides chromosomal end protection. Required also for telomere recombination to repair telomeric ends in the absence of telomerase. KU70, of the KU70/KU80 heterodimer, binds to the stem loop of TLC1, the RNA component of telomerase. Involved in telomere maintenance. Interacts with telomeric repeats and subtelomeric sequences thereby controlling telomere length and protecting against subtelomeric rearrangement. Maintains telomeric chromatin, which is involved in silencing the expression of genes located at the telomere. Required for mating-type switching.</text>
</comment>
<protein>
    <recommendedName>
        <fullName evidence="5">ATP-dependent DNA helicase II subunit 1</fullName>
        <ecNumber evidence="4">3.6.4.12</ecNumber>
    </recommendedName>
    <alternativeName>
        <fullName evidence="18">ATP-dependent DNA helicase II subunit Ku70</fullName>
    </alternativeName>
</protein>
<evidence type="ECO:0000256" key="19">
    <source>
        <dbReference type="ARBA" id="ARBA00047995"/>
    </source>
</evidence>
<evidence type="ECO:0000256" key="20">
    <source>
        <dbReference type="SAM" id="MobiDB-lite"/>
    </source>
</evidence>
<evidence type="ECO:0000256" key="8">
    <source>
        <dbReference type="ARBA" id="ARBA00022763"/>
    </source>
</evidence>
<dbReference type="PANTHER" id="PTHR12604:SF2">
    <property type="entry name" value="X-RAY REPAIR CROSS-COMPLEMENTING PROTEIN 6"/>
    <property type="match status" value="1"/>
</dbReference>
<dbReference type="GO" id="GO:0005524">
    <property type="term" value="F:ATP binding"/>
    <property type="evidence" value="ECO:0007669"/>
    <property type="project" value="UniProtKB-KW"/>
</dbReference>
<evidence type="ECO:0000256" key="9">
    <source>
        <dbReference type="ARBA" id="ARBA00022801"/>
    </source>
</evidence>
<feature type="compositionally biased region" description="Basic and acidic residues" evidence="20">
    <location>
        <begin position="1"/>
        <end position="11"/>
    </location>
</feature>
<dbReference type="InterPro" id="IPR027388">
    <property type="entry name" value="Ku70_bridge/pillars_dom_sf"/>
</dbReference>
<evidence type="ECO:0000256" key="16">
    <source>
        <dbReference type="ARBA" id="ARBA00023242"/>
    </source>
</evidence>
<keyword evidence="13" id="KW-0238">DNA-binding</keyword>